<evidence type="ECO:0000313" key="2">
    <source>
        <dbReference type="Proteomes" id="UP000603295"/>
    </source>
</evidence>
<sequence>MNDQKNEELRKAVEKVIGEKVDHFFIVASNDQGMELASMFGRTPMIAYPLAEIFKAKPELENQVEKAKKFQEQSVKENFNQLLKVLADQLGGKKQ</sequence>
<dbReference type="Proteomes" id="UP000603295">
    <property type="component" value="Unassembled WGS sequence"/>
</dbReference>
<comment type="caution">
    <text evidence="1">The sequence shown here is derived from an EMBL/GenBank/DDBJ whole genome shotgun (WGS) entry which is preliminary data.</text>
</comment>
<organism evidence="1 2">
    <name type="scientific">Limosilactobacillus caviae</name>
    <dbReference type="NCBI Taxonomy" id="1769424"/>
    <lineage>
        <taxon>Bacteria</taxon>
        <taxon>Bacillati</taxon>
        <taxon>Bacillota</taxon>
        <taxon>Bacilli</taxon>
        <taxon>Lactobacillales</taxon>
        <taxon>Lactobacillaceae</taxon>
        <taxon>Limosilactobacillus</taxon>
    </lineage>
</organism>
<keyword evidence="2" id="KW-1185">Reference proteome</keyword>
<dbReference type="RefSeq" id="WP_188357981.1">
    <property type="nucleotide sequence ID" value="NZ_BMDS01000005.1"/>
</dbReference>
<protein>
    <submittedName>
        <fullName evidence="1">Uncharacterized protein</fullName>
    </submittedName>
</protein>
<dbReference type="EMBL" id="BMDS01000005">
    <property type="protein sequence ID" value="GGI63806.1"/>
    <property type="molecule type" value="Genomic_DNA"/>
</dbReference>
<gene>
    <name evidence="1" type="ORF">GCM10011459_16400</name>
</gene>
<evidence type="ECO:0000313" key="1">
    <source>
        <dbReference type="EMBL" id="GGI63806.1"/>
    </source>
</evidence>
<name>A0ABQ2C617_9LACO</name>
<accession>A0ABQ2C617</accession>
<reference evidence="2" key="1">
    <citation type="journal article" date="2019" name="Int. J. Syst. Evol. Microbiol.">
        <title>The Global Catalogue of Microorganisms (GCM) 10K type strain sequencing project: providing services to taxonomists for standard genome sequencing and annotation.</title>
        <authorList>
            <consortium name="The Broad Institute Genomics Platform"/>
            <consortium name="The Broad Institute Genome Sequencing Center for Infectious Disease"/>
            <person name="Wu L."/>
            <person name="Ma J."/>
        </authorList>
    </citation>
    <scope>NUCLEOTIDE SEQUENCE [LARGE SCALE GENOMIC DNA]</scope>
    <source>
        <strain evidence="2">CCM 8609</strain>
    </source>
</reference>
<proteinExistence type="predicted"/>